<evidence type="ECO:0000313" key="4">
    <source>
        <dbReference type="WBParaSite" id="PSAMB.scaffold2150size25028.g16568.t1"/>
    </source>
</evidence>
<evidence type="ECO:0000256" key="1">
    <source>
        <dbReference type="ARBA" id="ARBA00022676"/>
    </source>
</evidence>
<dbReference type="GO" id="GO:0016020">
    <property type="term" value="C:membrane"/>
    <property type="evidence" value="ECO:0007669"/>
    <property type="project" value="InterPro"/>
</dbReference>
<protein>
    <submittedName>
        <fullName evidence="4">L-Fucosyltransferase</fullName>
    </submittedName>
</protein>
<keyword evidence="2" id="KW-0808">Transferase</keyword>
<keyword evidence="1" id="KW-0328">Glycosyltransferase</keyword>
<organism evidence="3 4">
    <name type="scientific">Plectus sambesii</name>
    <dbReference type="NCBI Taxonomy" id="2011161"/>
    <lineage>
        <taxon>Eukaryota</taxon>
        <taxon>Metazoa</taxon>
        <taxon>Ecdysozoa</taxon>
        <taxon>Nematoda</taxon>
        <taxon>Chromadorea</taxon>
        <taxon>Plectida</taxon>
        <taxon>Plectina</taxon>
        <taxon>Plectoidea</taxon>
        <taxon>Plectidae</taxon>
        <taxon>Plectus</taxon>
    </lineage>
</organism>
<dbReference type="AlphaFoldDB" id="A0A914VLJ5"/>
<sequence length="239" mass="26711">MTTTITTTTLNPALFDEAYWLLYDETTPGESASESAPEPAQKATRAKGPVNYHYITASFGAACYPGGLSNKLFEFVSLVGIARSVRRKAFILGNTTCVMAAAKEISSYFPRSSIEYVRNKLKILHRESLVALIGDDVLWAKSRFRNDHWARIPSAMSKRPTIDYAFFAQHCQSIILTASASTFGFWSAYLSSATAIYYNSKFDKDNQLTSQLKPEDFFPPGWIPLHHNISTNSVIEIVR</sequence>
<dbReference type="InterPro" id="IPR002516">
    <property type="entry name" value="Glyco_trans_11"/>
</dbReference>
<proteinExistence type="predicted"/>
<dbReference type="GO" id="GO:0005975">
    <property type="term" value="P:carbohydrate metabolic process"/>
    <property type="evidence" value="ECO:0007669"/>
    <property type="project" value="InterPro"/>
</dbReference>
<dbReference type="PANTHER" id="PTHR22898">
    <property type="entry name" value="UNCHARACTERIZED GLYCOSOL TRANSFERASE-RELATED"/>
    <property type="match status" value="1"/>
</dbReference>
<keyword evidence="3" id="KW-1185">Reference proteome</keyword>
<dbReference type="InterPro" id="IPR052501">
    <property type="entry name" value="Alpha-1-2_FucT"/>
</dbReference>
<dbReference type="Pfam" id="PF01531">
    <property type="entry name" value="Glyco_transf_11"/>
    <property type="match status" value="1"/>
</dbReference>
<dbReference type="PANTHER" id="PTHR22898:SF3">
    <property type="entry name" value="ALPHA-1,2-FUCOSYLTRANSFERASE-RELATED"/>
    <property type="match status" value="1"/>
</dbReference>
<evidence type="ECO:0000313" key="3">
    <source>
        <dbReference type="Proteomes" id="UP000887566"/>
    </source>
</evidence>
<accession>A0A914VLJ5</accession>
<reference evidence="4" key="1">
    <citation type="submission" date="2022-11" db="UniProtKB">
        <authorList>
            <consortium name="WormBaseParasite"/>
        </authorList>
    </citation>
    <scope>IDENTIFICATION</scope>
</reference>
<name>A0A914VLJ5_9BILA</name>
<dbReference type="WBParaSite" id="PSAMB.scaffold2150size25028.g16568.t1">
    <property type="protein sequence ID" value="PSAMB.scaffold2150size25028.g16568.t1"/>
    <property type="gene ID" value="PSAMB.scaffold2150size25028.g16568"/>
</dbReference>
<evidence type="ECO:0000256" key="2">
    <source>
        <dbReference type="ARBA" id="ARBA00022679"/>
    </source>
</evidence>
<dbReference type="Proteomes" id="UP000887566">
    <property type="component" value="Unplaced"/>
</dbReference>
<dbReference type="GO" id="GO:0008107">
    <property type="term" value="F:galactoside 2-alpha-L-fucosyltransferase activity"/>
    <property type="evidence" value="ECO:0007669"/>
    <property type="project" value="InterPro"/>
</dbReference>